<evidence type="ECO:0000259" key="7">
    <source>
        <dbReference type="Pfam" id="PF20239"/>
    </source>
</evidence>
<dbReference type="PANTHER" id="PTHR47756:SF2">
    <property type="entry name" value="BLL6612 PROTEIN"/>
    <property type="match status" value="1"/>
</dbReference>
<dbReference type="InterPro" id="IPR046531">
    <property type="entry name" value="DUF6596"/>
</dbReference>
<comment type="similarity">
    <text evidence="1">Belongs to the sigma-70 factor family. ECF subfamily.</text>
</comment>
<evidence type="ECO:0000256" key="3">
    <source>
        <dbReference type="ARBA" id="ARBA00023082"/>
    </source>
</evidence>
<evidence type="ECO:0000256" key="4">
    <source>
        <dbReference type="ARBA" id="ARBA00023163"/>
    </source>
</evidence>
<dbReference type="InterPro" id="IPR013249">
    <property type="entry name" value="RNA_pol_sigma70_r4_t2"/>
</dbReference>
<accession>A0AAU7B072</accession>
<evidence type="ECO:0000259" key="5">
    <source>
        <dbReference type="Pfam" id="PF04542"/>
    </source>
</evidence>
<keyword evidence="2" id="KW-0805">Transcription regulation</keyword>
<keyword evidence="3" id="KW-0731">Sigma factor</keyword>
<gene>
    <name evidence="8" type="ORF">DSM112329_04185</name>
</gene>
<dbReference type="AlphaFoldDB" id="A0AAU7B072"/>
<dbReference type="InterPro" id="IPR013325">
    <property type="entry name" value="RNA_pol_sigma_r2"/>
</dbReference>
<evidence type="ECO:0000256" key="1">
    <source>
        <dbReference type="ARBA" id="ARBA00010641"/>
    </source>
</evidence>
<evidence type="ECO:0008006" key="9">
    <source>
        <dbReference type="Google" id="ProtNLM"/>
    </source>
</evidence>
<dbReference type="SUPFAM" id="SSF88659">
    <property type="entry name" value="Sigma3 and sigma4 domains of RNA polymerase sigma factors"/>
    <property type="match status" value="1"/>
</dbReference>
<evidence type="ECO:0000259" key="6">
    <source>
        <dbReference type="Pfam" id="PF08281"/>
    </source>
</evidence>
<dbReference type="Gene3D" id="1.10.1740.10">
    <property type="match status" value="1"/>
</dbReference>
<dbReference type="InterPro" id="IPR007627">
    <property type="entry name" value="RNA_pol_sigma70_r2"/>
</dbReference>
<protein>
    <recommendedName>
        <fullName evidence="9">RNA polymerase sigma factor</fullName>
    </recommendedName>
</protein>
<dbReference type="Pfam" id="PF08281">
    <property type="entry name" value="Sigma70_r4_2"/>
    <property type="match status" value="1"/>
</dbReference>
<feature type="domain" description="DUF6596" evidence="7">
    <location>
        <begin position="179"/>
        <end position="279"/>
    </location>
</feature>
<dbReference type="SUPFAM" id="SSF88946">
    <property type="entry name" value="Sigma2 domain of RNA polymerase sigma factors"/>
    <property type="match status" value="1"/>
</dbReference>
<dbReference type="GO" id="GO:0003677">
    <property type="term" value="F:DNA binding"/>
    <property type="evidence" value="ECO:0007669"/>
    <property type="project" value="InterPro"/>
</dbReference>
<sequence length="412" mass="44561">MNPEQLVEDLLRRLAPQVLAVLARREPNFDLCEDAVQEALVEGAARWPVDGIPDHPRGWLVTVAANRLIDHQRSDGARRRREEQVAALELRDPGRADDEETRADDTLTLLFLCCHPALSPPSQLALALRAVGGLTTAQIASAFLAPEATVAQRISRAKQRIRATGTHFTLPHPDERAARLRVVMHVLYLMFTEGHTATGGPALQRVDLAREALRLTRLAHRLLPDEDELTGLLALMLLTHARGPARNTADEGLVVLADQDRGGWDAAAVAEGTALVEQALAAGAVGEYQLQAAIAAVHAQATRAEDTDWPQIRTLYDVLHRLTPTPVVALNRAVAIALTAGPAAGLGAVDAMSPDDLAACGHRADAVRGHLDELAGNHHDAREQYLRAAARATNDTERRYLEERAARLGPSP</sequence>
<keyword evidence="4" id="KW-0804">Transcription</keyword>
<evidence type="ECO:0000256" key="2">
    <source>
        <dbReference type="ARBA" id="ARBA00023015"/>
    </source>
</evidence>
<dbReference type="RefSeq" id="WP_354698503.1">
    <property type="nucleotide sequence ID" value="NZ_CP114014.1"/>
</dbReference>
<dbReference type="NCBIfam" id="TIGR02937">
    <property type="entry name" value="sigma70-ECF"/>
    <property type="match status" value="1"/>
</dbReference>
<evidence type="ECO:0000313" key="8">
    <source>
        <dbReference type="EMBL" id="XAY07304.1"/>
    </source>
</evidence>
<dbReference type="KEGG" id="parq:DSM112329_04185"/>
<name>A0AAU7B072_9ACTN</name>
<dbReference type="EMBL" id="CP114014">
    <property type="protein sequence ID" value="XAY07304.1"/>
    <property type="molecule type" value="Genomic_DNA"/>
</dbReference>
<proteinExistence type="inferred from homology"/>
<dbReference type="InterPro" id="IPR014284">
    <property type="entry name" value="RNA_pol_sigma-70_dom"/>
</dbReference>
<dbReference type="GO" id="GO:0016987">
    <property type="term" value="F:sigma factor activity"/>
    <property type="evidence" value="ECO:0007669"/>
    <property type="project" value="UniProtKB-KW"/>
</dbReference>
<dbReference type="InterPro" id="IPR013324">
    <property type="entry name" value="RNA_pol_sigma_r3/r4-like"/>
</dbReference>
<dbReference type="Pfam" id="PF20239">
    <property type="entry name" value="DUF6596"/>
    <property type="match status" value="1"/>
</dbReference>
<dbReference type="InterPro" id="IPR036388">
    <property type="entry name" value="WH-like_DNA-bd_sf"/>
</dbReference>
<dbReference type="Pfam" id="PF04542">
    <property type="entry name" value="Sigma70_r2"/>
    <property type="match status" value="1"/>
</dbReference>
<feature type="domain" description="RNA polymerase sigma factor 70 region 4 type 2" evidence="6">
    <location>
        <begin position="110"/>
        <end position="161"/>
    </location>
</feature>
<dbReference type="Gene3D" id="1.10.10.10">
    <property type="entry name" value="Winged helix-like DNA-binding domain superfamily/Winged helix DNA-binding domain"/>
    <property type="match status" value="1"/>
</dbReference>
<reference evidence="8" key="1">
    <citation type="submission" date="2022-12" db="EMBL/GenBank/DDBJ databases">
        <title>Paraconexibacter alkalitolerans sp. nov. and Baekduia alba sp. nov., isolated from soil and emended description of the genera Paraconexibacter (Chun et al., 2020) and Baekduia (An et al., 2020).</title>
        <authorList>
            <person name="Vieira S."/>
            <person name="Huber K.J."/>
            <person name="Geppert A."/>
            <person name="Wolf J."/>
            <person name="Neumann-Schaal M."/>
            <person name="Muesken M."/>
            <person name="Overmann J."/>
        </authorList>
    </citation>
    <scope>NUCLEOTIDE SEQUENCE</scope>
    <source>
        <strain evidence="8">AEG42_29</strain>
    </source>
</reference>
<feature type="domain" description="RNA polymerase sigma-70 region 2" evidence="5">
    <location>
        <begin position="10"/>
        <end position="75"/>
    </location>
</feature>
<dbReference type="GO" id="GO:0006352">
    <property type="term" value="P:DNA-templated transcription initiation"/>
    <property type="evidence" value="ECO:0007669"/>
    <property type="project" value="InterPro"/>
</dbReference>
<organism evidence="8">
    <name type="scientific">Paraconexibacter sp. AEG42_29</name>
    <dbReference type="NCBI Taxonomy" id="2997339"/>
    <lineage>
        <taxon>Bacteria</taxon>
        <taxon>Bacillati</taxon>
        <taxon>Actinomycetota</taxon>
        <taxon>Thermoleophilia</taxon>
        <taxon>Solirubrobacterales</taxon>
        <taxon>Paraconexibacteraceae</taxon>
        <taxon>Paraconexibacter</taxon>
    </lineage>
</organism>
<dbReference type="PANTHER" id="PTHR47756">
    <property type="entry name" value="BLL6612 PROTEIN-RELATED"/>
    <property type="match status" value="1"/>
</dbReference>